<evidence type="ECO:0000313" key="1">
    <source>
        <dbReference type="EMBL" id="KAJ8016348.1"/>
    </source>
</evidence>
<name>A0ACC2HK17_DALPE</name>
<evidence type="ECO:0000313" key="2">
    <source>
        <dbReference type="Proteomes" id="UP001157502"/>
    </source>
</evidence>
<protein>
    <submittedName>
        <fullName evidence="1">Uncharacterized protein</fullName>
    </submittedName>
</protein>
<sequence>MCCYIRVERSLDAPEHTKPPRGSSRHRQQTAMAPCSTDFSLQHRRFADKDIKIRKPIVEKMRRDRINNCIEQLKLILEKEFHKHDPNTKLEKADILEMTVSFLRQRLQMASSQRDFNESNSQCWTESLQFQSESPKRDSTSFRPFQGLSSQVQRSSSSPTVPSTCPASSPTILQDTRANGSVWRPW</sequence>
<organism evidence="1 2">
    <name type="scientific">Dallia pectoralis</name>
    <name type="common">Alaska blackfish</name>
    <dbReference type="NCBI Taxonomy" id="75939"/>
    <lineage>
        <taxon>Eukaryota</taxon>
        <taxon>Metazoa</taxon>
        <taxon>Chordata</taxon>
        <taxon>Craniata</taxon>
        <taxon>Vertebrata</taxon>
        <taxon>Euteleostomi</taxon>
        <taxon>Actinopterygii</taxon>
        <taxon>Neopterygii</taxon>
        <taxon>Teleostei</taxon>
        <taxon>Protacanthopterygii</taxon>
        <taxon>Esociformes</taxon>
        <taxon>Umbridae</taxon>
        <taxon>Dallia</taxon>
    </lineage>
</organism>
<dbReference type="Proteomes" id="UP001157502">
    <property type="component" value="Chromosome 1"/>
</dbReference>
<dbReference type="EMBL" id="CM055728">
    <property type="protein sequence ID" value="KAJ8016348.1"/>
    <property type="molecule type" value="Genomic_DNA"/>
</dbReference>
<keyword evidence="2" id="KW-1185">Reference proteome</keyword>
<accession>A0ACC2HK17</accession>
<gene>
    <name evidence="1" type="ORF">DPEC_G00006280</name>
</gene>
<comment type="caution">
    <text evidence="1">The sequence shown here is derived from an EMBL/GenBank/DDBJ whole genome shotgun (WGS) entry which is preliminary data.</text>
</comment>
<reference evidence="1" key="1">
    <citation type="submission" date="2021-05" db="EMBL/GenBank/DDBJ databases">
        <authorList>
            <person name="Pan Q."/>
            <person name="Jouanno E."/>
            <person name="Zahm M."/>
            <person name="Klopp C."/>
            <person name="Cabau C."/>
            <person name="Louis A."/>
            <person name="Berthelot C."/>
            <person name="Parey E."/>
            <person name="Roest Crollius H."/>
            <person name="Montfort J."/>
            <person name="Robinson-Rechavi M."/>
            <person name="Bouchez O."/>
            <person name="Lampietro C."/>
            <person name="Lopez Roques C."/>
            <person name="Donnadieu C."/>
            <person name="Postlethwait J."/>
            <person name="Bobe J."/>
            <person name="Dillon D."/>
            <person name="Chandos A."/>
            <person name="von Hippel F."/>
            <person name="Guiguen Y."/>
        </authorList>
    </citation>
    <scope>NUCLEOTIDE SEQUENCE</scope>
    <source>
        <strain evidence="1">YG-Jan2019</strain>
    </source>
</reference>
<proteinExistence type="predicted"/>